<name>A0AAV1QU60_9ROSI</name>
<proteinExistence type="predicted"/>
<reference evidence="1 2" key="1">
    <citation type="submission" date="2024-01" db="EMBL/GenBank/DDBJ databases">
        <authorList>
            <person name="Waweru B."/>
        </authorList>
    </citation>
    <scope>NUCLEOTIDE SEQUENCE [LARGE SCALE GENOMIC DNA]</scope>
</reference>
<comment type="caution">
    <text evidence="1">The sequence shown here is derived from an EMBL/GenBank/DDBJ whole genome shotgun (WGS) entry which is preliminary data.</text>
</comment>
<keyword evidence="2" id="KW-1185">Reference proteome</keyword>
<organism evidence="1 2">
    <name type="scientific">Dovyalis caffra</name>
    <dbReference type="NCBI Taxonomy" id="77055"/>
    <lineage>
        <taxon>Eukaryota</taxon>
        <taxon>Viridiplantae</taxon>
        <taxon>Streptophyta</taxon>
        <taxon>Embryophyta</taxon>
        <taxon>Tracheophyta</taxon>
        <taxon>Spermatophyta</taxon>
        <taxon>Magnoliopsida</taxon>
        <taxon>eudicotyledons</taxon>
        <taxon>Gunneridae</taxon>
        <taxon>Pentapetalae</taxon>
        <taxon>rosids</taxon>
        <taxon>fabids</taxon>
        <taxon>Malpighiales</taxon>
        <taxon>Salicaceae</taxon>
        <taxon>Flacourtieae</taxon>
        <taxon>Dovyalis</taxon>
    </lineage>
</organism>
<dbReference type="AlphaFoldDB" id="A0AAV1QU60"/>
<protein>
    <submittedName>
        <fullName evidence="1">Uncharacterized protein</fullName>
    </submittedName>
</protein>
<dbReference type="EMBL" id="CAWUPB010000351">
    <property type="protein sequence ID" value="CAK7324589.1"/>
    <property type="molecule type" value="Genomic_DNA"/>
</dbReference>
<gene>
    <name evidence="1" type="ORF">DCAF_LOCUS2237</name>
</gene>
<dbReference type="Proteomes" id="UP001314170">
    <property type="component" value="Unassembled WGS sequence"/>
</dbReference>
<accession>A0AAV1QU60</accession>
<evidence type="ECO:0000313" key="1">
    <source>
        <dbReference type="EMBL" id="CAK7324589.1"/>
    </source>
</evidence>
<evidence type="ECO:0000313" key="2">
    <source>
        <dbReference type="Proteomes" id="UP001314170"/>
    </source>
</evidence>
<sequence length="76" mass="8954">MIEHDYVEEASEYMDDSPRYDVYNNGDLDLPYVIYIGRNRKISIMHHDMVEQSEMLDSFEINYVINEATIKGNDST</sequence>